<name>A0A2X0SK01_9PROT</name>
<gene>
    <name evidence="3" type="ORF">NITFAB_0844</name>
</gene>
<dbReference type="AlphaFoldDB" id="A0A2X0SK01"/>
<protein>
    <submittedName>
        <fullName evidence="3">Putative Sugar nucleotidyltransferase-like protein</fullName>
    </submittedName>
</protein>
<dbReference type="GO" id="GO:0016779">
    <property type="term" value="F:nucleotidyltransferase activity"/>
    <property type="evidence" value="ECO:0007669"/>
    <property type="project" value="UniProtKB-ARBA"/>
</dbReference>
<keyword evidence="1" id="KW-0460">Magnesium</keyword>
<proteinExistence type="predicted"/>
<reference evidence="3" key="1">
    <citation type="submission" date="2018-05" db="EMBL/GenBank/DDBJ databases">
        <authorList>
            <person name="Lanie J.A."/>
            <person name="Ng W.-L."/>
            <person name="Kazmierczak K.M."/>
            <person name="Andrzejewski T.M."/>
            <person name="Davidsen T.M."/>
            <person name="Wayne K.J."/>
            <person name="Tettelin H."/>
            <person name="Glass J.I."/>
            <person name="Rusch D."/>
            <person name="Podicherti R."/>
            <person name="Tsui H.-C.T."/>
            <person name="Winkler M.E."/>
        </authorList>
    </citation>
    <scope>NUCLEOTIDE SEQUENCE</scope>
    <source>
        <strain evidence="3">KNB</strain>
    </source>
</reference>
<accession>A0A2X0SK01</accession>
<keyword evidence="3" id="KW-0808">Transferase</keyword>
<dbReference type="SUPFAM" id="SSF53448">
    <property type="entry name" value="Nucleotide-diphospho-sugar transferases"/>
    <property type="match status" value="1"/>
</dbReference>
<evidence type="ECO:0000313" key="3">
    <source>
        <dbReference type="EMBL" id="SPS05255.1"/>
    </source>
</evidence>
<organism evidence="3">
    <name type="scientific">Candidatus Nitrotoga fabula</name>
    <dbReference type="NCBI Taxonomy" id="2182327"/>
    <lineage>
        <taxon>Bacteria</taxon>
        <taxon>Pseudomonadati</taxon>
        <taxon>Pseudomonadota</taxon>
        <taxon>Betaproteobacteria</taxon>
        <taxon>Nitrosomonadales</taxon>
        <taxon>Gallionellaceae</taxon>
        <taxon>Candidatus Nitrotoga</taxon>
    </lineage>
</organism>
<evidence type="ECO:0000259" key="2">
    <source>
        <dbReference type="Pfam" id="PF12804"/>
    </source>
</evidence>
<feature type="domain" description="MobA-like NTP transferase" evidence="2">
    <location>
        <begin position="4"/>
        <end position="116"/>
    </location>
</feature>
<dbReference type="Gene3D" id="3.90.550.10">
    <property type="entry name" value="Spore Coat Polysaccharide Biosynthesis Protein SpsA, Chain A"/>
    <property type="match status" value="1"/>
</dbReference>
<dbReference type="Pfam" id="PF12804">
    <property type="entry name" value="NTP_transf_3"/>
    <property type="match status" value="1"/>
</dbReference>
<evidence type="ECO:0000256" key="1">
    <source>
        <dbReference type="ARBA" id="ARBA00022842"/>
    </source>
</evidence>
<dbReference type="EMBL" id="LS423452">
    <property type="protein sequence ID" value="SPS05255.1"/>
    <property type="molecule type" value="Genomic_DNA"/>
</dbReference>
<dbReference type="InterPro" id="IPR025877">
    <property type="entry name" value="MobA-like_NTP_Trfase"/>
</dbReference>
<sequence length="234" mass="26766">MRYLILLAGIGRRMGSKLGGFPKCLIDIHGEPLIKRLLRQIRNNDPHADIHVVLGYKNEMILPFLDNCKIFINPFFDITCISASLWFARSSFDQPLMVIHGDVVLSSELAADLFPAEAELLIAYDSSILDPKEINIAVNGTRVTHFGVNFSGYSGAYACVFKLSADAARMFADLLDQRMRRGFNKPHTYYFSIMRKLIGNPDMEWIPFDFSRYRWKEIDHFEDIAIARVQVRGQ</sequence>
<dbReference type="InterPro" id="IPR029044">
    <property type="entry name" value="Nucleotide-diphossugar_trans"/>
</dbReference>